<organism evidence="2 3">
    <name type="scientific">Halobaculum halobium</name>
    <dbReference type="NCBI Taxonomy" id="3032281"/>
    <lineage>
        <taxon>Archaea</taxon>
        <taxon>Methanobacteriati</taxon>
        <taxon>Methanobacteriota</taxon>
        <taxon>Stenosarchaea group</taxon>
        <taxon>Halobacteria</taxon>
        <taxon>Halobacteriales</taxon>
        <taxon>Haloferacaceae</taxon>
        <taxon>Halobaculum</taxon>
    </lineage>
</organism>
<reference evidence="2 3" key="1">
    <citation type="journal article" date="2019" name="Int. J. Syst. Evol. Microbiol.">
        <title>The Global Catalogue of Microorganisms (GCM) 10K type strain sequencing project: providing services to taxonomists for standard genome sequencing and annotation.</title>
        <authorList>
            <consortium name="The Broad Institute Genomics Platform"/>
            <consortium name="The Broad Institute Genome Sequencing Center for Infectious Disease"/>
            <person name="Wu L."/>
            <person name="Ma J."/>
        </authorList>
    </citation>
    <scope>NUCLEOTIDE SEQUENCE [LARGE SCALE GENOMIC DNA]</scope>
    <source>
        <strain evidence="2 3">SYNS20</strain>
    </source>
</reference>
<evidence type="ECO:0000256" key="1">
    <source>
        <dbReference type="SAM" id="Phobius"/>
    </source>
</evidence>
<keyword evidence="1" id="KW-0812">Transmembrane</keyword>
<keyword evidence="1" id="KW-1133">Transmembrane helix</keyword>
<evidence type="ECO:0000313" key="2">
    <source>
        <dbReference type="EMBL" id="MFC6786257.1"/>
    </source>
</evidence>
<keyword evidence="3" id="KW-1185">Reference proteome</keyword>
<dbReference type="EMBL" id="JBHSWX010000012">
    <property type="protein sequence ID" value="MFC6786257.1"/>
    <property type="molecule type" value="Genomic_DNA"/>
</dbReference>
<protein>
    <recommendedName>
        <fullName evidence="4">Zinc ribbon domain-containing protein</fullName>
    </recommendedName>
</protein>
<dbReference type="RefSeq" id="WP_284063058.1">
    <property type="nucleotide sequence ID" value="NZ_CP126158.1"/>
</dbReference>
<sequence>MRQDLVLASLLAGMGVAVLPGVLAFYLAAGPVVWLATGAAVTAIGLLFAYTADDRPDDSSADGAAGASTPPKLNCPECGARAVADGSGCEYCGATLPE</sequence>
<keyword evidence="1" id="KW-0472">Membrane</keyword>
<gene>
    <name evidence="2" type="ORF">ACFQFD_09735</name>
</gene>
<proteinExistence type="predicted"/>
<feature type="transmembrane region" description="Helical" evidence="1">
    <location>
        <begin position="5"/>
        <end position="26"/>
    </location>
</feature>
<evidence type="ECO:0008006" key="4">
    <source>
        <dbReference type="Google" id="ProtNLM"/>
    </source>
</evidence>
<comment type="caution">
    <text evidence="2">The sequence shown here is derived from an EMBL/GenBank/DDBJ whole genome shotgun (WGS) entry which is preliminary data.</text>
</comment>
<dbReference type="AlphaFoldDB" id="A0ABD5TA42"/>
<name>A0ABD5TA42_9EURY</name>
<dbReference type="GeneID" id="81209325"/>
<feature type="transmembrane region" description="Helical" evidence="1">
    <location>
        <begin position="32"/>
        <end position="50"/>
    </location>
</feature>
<accession>A0ABD5TA42</accession>
<evidence type="ECO:0000313" key="3">
    <source>
        <dbReference type="Proteomes" id="UP001596443"/>
    </source>
</evidence>
<dbReference type="Proteomes" id="UP001596443">
    <property type="component" value="Unassembled WGS sequence"/>
</dbReference>